<evidence type="ECO:0000256" key="1">
    <source>
        <dbReference type="SAM" id="MobiDB-lite"/>
    </source>
</evidence>
<name>A0AAN6YLW6_9PEZI</name>
<comment type="caution">
    <text evidence="2">The sequence shown here is derived from an EMBL/GenBank/DDBJ whole genome shotgun (WGS) entry which is preliminary data.</text>
</comment>
<proteinExistence type="predicted"/>
<dbReference type="Proteomes" id="UP001301958">
    <property type="component" value="Unassembled WGS sequence"/>
</dbReference>
<protein>
    <recommendedName>
        <fullName evidence="4">C2H2-type domain-containing protein</fullName>
    </recommendedName>
</protein>
<feature type="region of interest" description="Disordered" evidence="1">
    <location>
        <begin position="125"/>
        <end position="210"/>
    </location>
</feature>
<reference evidence="2" key="1">
    <citation type="journal article" date="2023" name="Mol. Phylogenet. Evol.">
        <title>Genome-scale phylogeny and comparative genomics of the fungal order Sordariales.</title>
        <authorList>
            <person name="Hensen N."/>
            <person name="Bonometti L."/>
            <person name="Westerberg I."/>
            <person name="Brannstrom I.O."/>
            <person name="Guillou S."/>
            <person name="Cros-Aarteil S."/>
            <person name="Calhoun S."/>
            <person name="Haridas S."/>
            <person name="Kuo A."/>
            <person name="Mondo S."/>
            <person name="Pangilinan J."/>
            <person name="Riley R."/>
            <person name="LaButti K."/>
            <person name="Andreopoulos B."/>
            <person name="Lipzen A."/>
            <person name="Chen C."/>
            <person name="Yan M."/>
            <person name="Daum C."/>
            <person name="Ng V."/>
            <person name="Clum A."/>
            <person name="Steindorff A."/>
            <person name="Ohm R.A."/>
            <person name="Martin F."/>
            <person name="Silar P."/>
            <person name="Natvig D.O."/>
            <person name="Lalanne C."/>
            <person name="Gautier V."/>
            <person name="Ament-Velasquez S.L."/>
            <person name="Kruys A."/>
            <person name="Hutchinson M.I."/>
            <person name="Powell A.J."/>
            <person name="Barry K."/>
            <person name="Miller A.N."/>
            <person name="Grigoriev I.V."/>
            <person name="Debuchy R."/>
            <person name="Gladieux P."/>
            <person name="Hiltunen Thoren M."/>
            <person name="Johannesson H."/>
        </authorList>
    </citation>
    <scope>NUCLEOTIDE SEQUENCE</scope>
    <source>
        <strain evidence="2">CBS 990.96</strain>
    </source>
</reference>
<gene>
    <name evidence="2" type="ORF">QBC38DRAFT_155421</name>
</gene>
<keyword evidence="3" id="KW-1185">Reference proteome</keyword>
<dbReference type="EMBL" id="MU865613">
    <property type="protein sequence ID" value="KAK4220935.1"/>
    <property type="molecule type" value="Genomic_DNA"/>
</dbReference>
<feature type="compositionally biased region" description="Polar residues" evidence="1">
    <location>
        <begin position="72"/>
        <end position="93"/>
    </location>
</feature>
<accession>A0AAN6YLW6</accession>
<feature type="compositionally biased region" description="Basic and acidic residues" evidence="1">
    <location>
        <begin position="59"/>
        <end position="71"/>
    </location>
</feature>
<reference evidence="2" key="2">
    <citation type="submission" date="2023-05" db="EMBL/GenBank/DDBJ databases">
        <authorList>
            <consortium name="Lawrence Berkeley National Laboratory"/>
            <person name="Steindorff A."/>
            <person name="Hensen N."/>
            <person name="Bonometti L."/>
            <person name="Westerberg I."/>
            <person name="Brannstrom I.O."/>
            <person name="Guillou S."/>
            <person name="Cros-Aarteil S."/>
            <person name="Calhoun S."/>
            <person name="Haridas S."/>
            <person name="Kuo A."/>
            <person name="Mondo S."/>
            <person name="Pangilinan J."/>
            <person name="Riley R."/>
            <person name="Labutti K."/>
            <person name="Andreopoulos B."/>
            <person name="Lipzen A."/>
            <person name="Chen C."/>
            <person name="Yanf M."/>
            <person name="Daum C."/>
            <person name="Ng V."/>
            <person name="Clum A."/>
            <person name="Ohm R."/>
            <person name="Martin F."/>
            <person name="Silar P."/>
            <person name="Natvig D."/>
            <person name="Lalanne C."/>
            <person name="Gautier V."/>
            <person name="Ament-Velasquez S.L."/>
            <person name="Kruys A."/>
            <person name="Hutchinson M.I."/>
            <person name="Powell A.J."/>
            <person name="Barry K."/>
            <person name="Miller A.N."/>
            <person name="Grigoriev I.V."/>
            <person name="Debuchy R."/>
            <person name="Gladieux P."/>
            <person name="Thoren M.H."/>
            <person name="Johannesson H."/>
        </authorList>
    </citation>
    <scope>NUCLEOTIDE SEQUENCE</scope>
    <source>
        <strain evidence="2">CBS 990.96</strain>
    </source>
</reference>
<feature type="compositionally biased region" description="Basic and acidic residues" evidence="1">
    <location>
        <begin position="193"/>
        <end position="204"/>
    </location>
</feature>
<dbReference type="AlphaFoldDB" id="A0AAN6YLW6"/>
<evidence type="ECO:0000313" key="2">
    <source>
        <dbReference type="EMBL" id="KAK4220935.1"/>
    </source>
</evidence>
<evidence type="ECO:0008006" key="4">
    <source>
        <dbReference type="Google" id="ProtNLM"/>
    </source>
</evidence>
<dbReference type="PANTHER" id="PTHR38166">
    <property type="entry name" value="C2H2-TYPE DOMAIN-CONTAINING PROTEIN-RELATED"/>
    <property type="match status" value="1"/>
</dbReference>
<organism evidence="2 3">
    <name type="scientific">Podospora fimiseda</name>
    <dbReference type="NCBI Taxonomy" id="252190"/>
    <lineage>
        <taxon>Eukaryota</taxon>
        <taxon>Fungi</taxon>
        <taxon>Dikarya</taxon>
        <taxon>Ascomycota</taxon>
        <taxon>Pezizomycotina</taxon>
        <taxon>Sordariomycetes</taxon>
        <taxon>Sordariomycetidae</taxon>
        <taxon>Sordariales</taxon>
        <taxon>Podosporaceae</taxon>
        <taxon>Podospora</taxon>
    </lineage>
</organism>
<feature type="compositionally biased region" description="Low complexity" evidence="1">
    <location>
        <begin position="1"/>
        <end position="10"/>
    </location>
</feature>
<evidence type="ECO:0000313" key="3">
    <source>
        <dbReference type="Proteomes" id="UP001301958"/>
    </source>
</evidence>
<dbReference type="PANTHER" id="PTHR38166:SF1">
    <property type="entry name" value="C2H2-TYPE DOMAIN-CONTAINING PROTEIN"/>
    <property type="match status" value="1"/>
</dbReference>
<sequence>MESHSMSPGVDPVPSPSPTYPWRPTSSFLDPLGMPLINPSYPSEPERPCPVDTSSPGGSREDTGSENHDHCTLSSSDPSKLPTRQPNEQSTTPRVLYETPDGLRNIQELEKGICRVFLQVLTDPLESTGPCSPQDSNESRKKSSTDGLGPTSPPGGGAGNKHSSLGFGKDLRPGNGNASNTRRSEDEEDNDDDDKHNSNDRDQDNTQQSDQQLFECPFRKRNSEKFDCATHKSCVHQFRDLTKVKDHVRKCHRRRKDTRGNDPGDGITEEMAEKLTGRKRHDKVNTWVKLWRLLFPDDDIPSPGEFICP</sequence>
<feature type="compositionally biased region" description="Pro residues" evidence="1">
    <location>
        <begin position="11"/>
        <end position="21"/>
    </location>
</feature>
<feature type="region of interest" description="Disordered" evidence="1">
    <location>
        <begin position="1"/>
        <end position="100"/>
    </location>
</feature>